<name>A0ABP8BN31_9SPHI</name>
<dbReference type="RefSeq" id="WP_344853090.1">
    <property type="nucleotide sequence ID" value="NZ_BAABBY010000010.1"/>
</dbReference>
<dbReference type="Pfam" id="PF26603">
    <property type="entry name" value="DUF8188"/>
    <property type="match status" value="1"/>
</dbReference>
<feature type="transmembrane region" description="Helical" evidence="1">
    <location>
        <begin position="6"/>
        <end position="24"/>
    </location>
</feature>
<evidence type="ECO:0000256" key="1">
    <source>
        <dbReference type="SAM" id="Phobius"/>
    </source>
</evidence>
<keyword evidence="1" id="KW-1133">Transmembrane helix</keyword>
<keyword evidence="1" id="KW-0812">Transmembrane</keyword>
<proteinExistence type="predicted"/>
<feature type="domain" description="DUF8188" evidence="2">
    <location>
        <begin position="32"/>
        <end position="200"/>
    </location>
</feature>
<evidence type="ECO:0000313" key="4">
    <source>
        <dbReference type="Proteomes" id="UP001501772"/>
    </source>
</evidence>
<accession>A0ABP8BN31</accession>
<reference evidence="4" key="1">
    <citation type="journal article" date="2019" name="Int. J. Syst. Evol. Microbiol.">
        <title>The Global Catalogue of Microorganisms (GCM) 10K type strain sequencing project: providing services to taxonomists for standard genome sequencing and annotation.</title>
        <authorList>
            <consortium name="The Broad Institute Genomics Platform"/>
            <consortium name="The Broad Institute Genome Sequencing Center for Infectious Disease"/>
            <person name="Wu L."/>
            <person name="Ma J."/>
        </authorList>
    </citation>
    <scope>NUCLEOTIDE SEQUENCE [LARGE SCALE GENOMIC DNA]</scope>
    <source>
        <strain evidence="4">JCM 17626</strain>
    </source>
</reference>
<protein>
    <recommendedName>
        <fullName evidence="2">DUF8188 domain-containing protein</fullName>
    </recommendedName>
</protein>
<dbReference type="InterPro" id="IPR058501">
    <property type="entry name" value="DUF8188"/>
</dbReference>
<keyword evidence="1" id="KW-0472">Membrane</keyword>
<evidence type="ECO:0000313" key="3">
    <source>
        <dbReference type="EMBL" id="GAA4210897.1"/>
    </source>
</evidence>
<dbReference type="EMBL" id="BAABBY010000010">
    <property type="protein sequence ID" value="GAA4210897.1"/>
    <property type="molecule type" value="Genomic_DNA"/>
</dbReference>
<sequence>MSKQFLGWIIGVFILFPLFVFLYNKITVRKNDGKKYYNIFFNGIAPMKLSIPKEDPYYLSEDNVGFDSYRAGASAIGFKSLNGNIISVRFREPTIKKYFIVSVYDVNDQLYFPLSESMYGKEITAWVNQDDLKDPSYGTKEKPIPVFNFKGMGEPIRITSESEGSVNGYESLEPTNEQYKHNVLTYLTYIMPKDEFKKRFGKQ</sequence>
<gene>
    <name evidence="3" type="ORF">GCM10022289_38990</name>
</gene>
<organism evidence="3 4">
    <name type="scientific">Pedobacter jeongneungensis</name>
    <dbReference type="NCBI Taxonomy" id="947309"/>
    <lineage>
        <taxon>Bacteria</taxon>
        <taxon>Pseudomonadati</taxon>
        <taxon>Bacteroidota</taxon>
        <taxon>Sphingobacteriia</taxon>
        <taxon>Sphingobacteriales</taxon>
        <taxon>Sphingobacteriaceae</taxon>
        <taxon>Pedobacter</taxon>
    </lineage>
</organism>
<dbReference type="Proteomes" id="UP001501772">
    <property type="component" value="Unassembled WGS sequence"/>
</dbReference>
<keyword evidence="4" id="KW-1185">Reference proteome</keyword>
<comment type="caution">
    <text evidence="3">The sequence shown here is derived from an EMBL/GenBank/DDBJ whole genome shotgun (WGS) entry which is preliminary data.</text>
</comment>
<evidence type="ECO:0000259" key="2">
    <source>
        <dbReference type="Pfam" id="PF26603"/>
    </source>
</evidence>